<name>A0ABW0PT40_9HYPH</name>
<keyword evidence="1" id="KW-0067">ATP-binding</keyword>
<keyword evidence="1" id="KW-0547">Nucleotide-binding</keyword>
<proteinExistence type="predicted"/>
<organism evidence="1 2">
    <name type="scientific">Kaistia terrae</name>
    <dbReference type="NCBI Taxonomy" id="537017"/>
    <lineage>
        <taxon>Bacteria</taxon>
        <taxon>Pseudomonadati</taxon>
        <taxon>Pseudomonadota</taxon>
        <taxon>Alphaproteobacteria</taxon>
        <taxon>Hyphomicrobiales</taxon>
        <taxon>Kaistiaceae</taxon>
        <taxon>Kaistia</taxon>
    </lineage>
</organism>
<dbReference type="EMBL" id="JBHSML010000002">
    <property type="protein sequence ID" value="MFC5515306.1"/>
    <property type="molecule type" value="Genomic_DNA"/>
</dbReference>
<dbReference type="SUPFAM" id="SSF53335">
    <property type="entry name" value="S-adenosyl-L-methionine-dependent methyltransferases"/>
    <property type="match status" value="1"/>
</dbReference>
<evidence type="ECO:0000313" key="2">
    <source>
        <dbReference type="Proteomes" id="UP001596150"/>
    </source>
</evidence>
<dbReference type="Gene3D" id="3.40.50.150">
    <property type="entry name" value="Vaccinia Virus protein VP39"/>
    <property type="match status" value="1"/>
</dbReference>
<dbReference type="RefSeq" id="WP_266343299.1">
    <property type="nucleotide sequence ID" value="NZ_JAPKNH010000002.1"/>
</dbReference>
<reference evidence="2" key="1">
    <citation type="journal article" date="2019" name="Int. J. Syst. Evol. Microbiol.">
        <title>The Global Catalogue of Microorganisms (GCM) 10K type strain sequencing project: providing services to taxonomists for standard genome sequencing and annotation.</title>
        <authorList>
            <consortium name="The Broad Institute Genomics Platform"/>
            <consortium name="The Broad Institute Genome Sequencing Center for Infectious Disease"/>
            <person name="Wu L."/>
            <person name="Ma J."/>
        </authorList>
    </citation>
    <scope>NUCLEOTIDE SEQUENCE [LARGE SCALE GENOMIC DNA]</scope>
    <source>
        <strain evidence="2">KACC 12633</strain>
    </source>
</reference>
<evidence type="ECO:0000313" key="1">
    <source>
        <dbReference type="EMBL" id="MFC5515306.1"/>
    </source>
</evidence>
<keyword evidence="2" id="KW-1185">Reference proteome</keyword>
<sequence>MTLTAKRFFSPPGSRLDRGFQAGRAKEADRSMEADLALECEYFSNLKMRNGTFKLTRPSRFAMLEAVFGPILRERVKGPCTVLDIGASTGLTTVELADFLRAQGAAPHVIGTDLFIEAHLVDLAPGIHVLSDPDGWPLQYGVAGVGIRAWVRRLDYVTLAVLPRLLARSLLRPRLRRQIAAGASQSVRMESRALSGRPIRLVENDIFVPEPAFEARFDFIRAANILNLGYFKPDRLRVAIANIRAYCRGPGALLLVVKTGGAQHDGTLFELGEAGSFRVLARVGKGSEIEALVVGDAGAAERRGAS</sequence>
<accession>A0ABW0PT40</accession>
<dbReference type="InterPro" id="IPR029063">
    <property type="entry name" value="SAM-dependent_MTases_sf"/>
</dbReference>
<gene>
    <name evidence="1" type="ORF">ACFPP9_05945</name>
</gene>
<dbReference type="Proteomes" id="UP001596150">
    <property type="component" value="Unassembled WGS sequence"/>
</dbReference>
<comment type="caution">
    <text evidence="1">The sequence shown here is derived from an EMBL/GenBank/DDBJ whole genome shotgun (WGS) entry which is preliminary data.</text>
</comment>
<protein>
    <submittedName>
        <fullName evidence="1">ATP-binding protein</fullName>
    </submittedName>
</protein>
<dbReference type="GO" id="GO:0005524">
    <property type="term" value="F:ATP binding"/>
    <property type="evidence" value="ECO:0007669"/>
    <property type="project" value="UniProtKB-KW"/>
</dbReference>